<sequence length="158" mass="16655">MARTAAWAISPQSLRNLPKPALLLATLALLPGASPAGRVDLGIAGLRSTKGNVMVCLTTAPDHFPNCQDDPAARKTTVPAAAAAALRFDWLPSADYAVAMVHDENGNGKLDTFVGMPREGFGFSRNPAIRFGPPRFSSARFAVAGGPVAERVKVKYLL</sequence>
<dbReference type="Pfam" id="PF09912">
    <property type="entry name" value="DUF2141"/>
    <property type="match status" value="1"/>
</dbReference>
<dbReference type="InterPro" id="IPR018673">
    <property type="entry name" value="DUF2141"/>
</dbReference>
<reference evidence="2" key="1">
    <citation type="journal article" date="2019" name="Int. J. Syst. Evol. Microbiol.">
        <title>The Global Catalogue of Microorganisms (GCM) 10K type strain sequencing project: providing services to taxonomists for standard genome sequencing and annotation.</title>
        <authorList>
            <consortium name="The Broad Institute Genomics Platform"/>
            <consortium name="The Broad Institute Genome Sequencing Center for Infectious Disease"/>
            <person name="Wu L."/>
            <person name="Ma J."/>
        </authorList>
    </citation>
    <scope>NUCLEOTIDE SEQUENCE [LARGE SCALE GENOMIC DNA]</scope>
    <source>
        <strain evidence="2">CGMCC 1.12702</strain>
    </source>
</reference>
<evidence type="ECO:0000313" key="1">
    <source>
        <dbReference type="EMBL" id="MFD1949620.1"/>
    </source>
</evidence>
<comment type="caution">
    <text evidence="1">The sequence shown here is derived from an EMBL/GenBank/DDBJ whole genome shotgun (WGS) entry which is preliminary data.</text>
</comment>
<accession>A0ABW4TSG8</accession>
<dbReference type="RefSeq" id="WP_380927196.1">
    <property type="nucleotide sequence ID" value="NZ_JBHUGS010000001.1"/>
</dbReference>
<organism evidence="1 2">
    <name type="scientific">Sphingomonas arantia</name>
    <dbReference type="NCBI Taxonomy" id="1460676"/>
    <lineage>
        <taxon>Bacteria</taxon>
        <taxon>Pseudomonadati</taxon>
        <taxon>Pseudomonadota</taxon>
        <taxon>Alphaproteobacteria</taxon>
        <taxon>Sphingomonadales</taxon>
        <taxon>Sphingomonadaceae</taxon>
        <taxon>Sphingomonas</taxon>
    </lineage>
</organism>
<name>A0ABW4TSG8_9SPHN</name>
<dbReference type="Proteomes" id="UP001597400">
    <property type="component" value="Unassembled WGS sequence"/>
</dbReference>
<keyword evidence="2" id="KW-1185">Reference proteome</keyword>
<protein>
    <submittedName>
        <fullName evidence="1">DUF2141 domain-containing protein</fullName>
    </submittedName>
</protein>
<proteinExistence type="predicted"/>
<gene>
    <name evidence="1" type="ORF">ACFSGX_02415</name>
</gene>
<evidence type="ECO:0000313" key="2">
    <source>
        <dbReference type="Proteomes" id="UP001597400"/>
    </source>
</evidence>
<dbReference type="EMBL" id="JBHUGS010000001">
    <property type="protein sequence ID" value="MFD1949620.1"/>
    <property type="molecule type" value="Genomic_DNA"/>
</dbReference>